<dbReference type="GO" id="GO:0017056">
    <property type="term" value="F:structural constituent of nuclear pore"/>
    <property type="evidence" value="ECO:0007669"/>
    <property type="project" value="UniProtKB-UniRule"/>
</dbReference>
<dbReference type="Gene3D" id="1.10.3450.20">
    <property type="match status" value="1"/>
</dbReference>
<comment type="function">
    <text evidence="7">Functions as a component of the nuclear pore complex (NPC).</text>
</comment>
<organism evidence="9 10">
    <name type="scientific">Gracilariopsis chorda</name>
    <dbReference type="NCBI Taxonomy" id="448386"/>
    <lineage>
        <taxon>Eukaryota</taxon>
        <taxon>Rhodophyta</taxon>
        <taxon>Florideophyceae</taxon>
        <taxon>Rhodymeniophycidae</taxon>
        <taxon>Gracilariales</taxon>
        <taxon>Gracilariaceae</taxon>
        <taxon>Gracilariopsis</taxon>
    </lineage>
</organism>
<dbReference type="PANTHER" id="PTHR13003:SF2">
    <property type="entry name" value="NUCLEAR PORE COMPLEX PROTEIN NUP107"/>
    <property type="match status" value="1"/>
</dbReference>
<keyword evidence="3" id="KW-0653">Protein transport</keyword>
<accession>A0A2V3IKJ9</accession>
<dbReference type="GO" id="GO:0006606">
    <property type="term" value="P:protein import into nucleus"/>
    <property type="evidence" value="ECO:0007669"/>
    <property type="project" value="TreeGrafter"/>
</dbReference>
<evidence type="ECO:0000313" key="10">
    <source>
        <dbReference type="Proteomes" id="UP000247409"/>
    </source>
</evidence>
<dbReference type="GO" id="GO:0006406">
    <property type="term" value="P:mRNA export from nucleus"/>
    <property type="evidence" value="ECO:0007669"/>
    <property type="project" value="TreeGrafter"/>
</dbReference>
<evidence type="ECO:0000256" key="6">
    <source>
        <dbReference type="ARBA" id="ARBA00023242"/>
    </source>
</evidence>
<evidence type="ECO:0000256" key="5">
    <source>
        <dbReference type="ARBA" id="ARBA00023132"/>
    </source>
</evidence>
<keyword evidence="7" id="KW-0472">Membrane</keyword>
<keyword evidence="4 7" id="KW-0811">Translocation</keyword>
<dbReference type="Proteomes" id="UP000247409">
    <property type="component" value="Unassembled WGS sequence"/>
</dbReference>
<comment type="caution">
    <text evidence="9">The sequence shown here is derived from an EMBL/GenBank/DDBJ whole genome shotgun (WGS) entry which is preliminary data.</text>
</comment>
<sequence>MSLITPANSGLKRLTFAPSSTQEPFTRPTPSPYTPSARRRSGSLSVSGVPQSEHQGNGPVNLSRDFSKAEEAERYINGDLITFMRGLAIDTVSAFHKSSTIASPIESATEYVTQLITGLREQINISDELAKATSLRPSCRNVLRRLNTQLRLESNAWTLLLMAWRNEGVQSDDLCSRRLSPNFRDEVFLSGIQGYAKLQRIVEWLECIADNTLRREGGVKLRPLDDPAYRWEYTASRVANNEPISMDFPLQSENKLDNVERKAEARLSREVFRLVRAGRLSEAEEVCRAVQQPWRAAALGGGKAASCLAANGVKGQARRVWRKVAKAVAQSKDVSILPHEKAVYAALCGELEPLLAVSETYEDEAWARTSVLLDRLADKALLEGPGSDAKVEDATILQAFTECQSSGKGSELVHPDLLSGIRILQAYISLGPGISSKHLSELFENLASVAEVAQHQEAEWLSRFVSQICLFFKYSGRLDDVDLDSKIFDNFDRGVQCYAHLVIKMDLDKEEKSIRQRTILRPRPLVYAAASYFLAELRNPELTIETYVVLLAASLRHDFRQEKMEAGEKTIPGAEFDDRRTLCLASAGQCFKTEVLQQLVVRAVDVVWEDILPSNQLSRSVTDLPWQGEVSEADELIVRAIRFLTFPAFTNVTEAIRRITKAARLFFLAGRRKSAKYAIEWFPKDVLHHLREEMCWEALREFKSWVAYHDALERHHQWNVFHGSNRPLPPPDHVLQAAKARPGNANYAEQSSAKVMVQDYEQSVSEFESVCAKKRKVAVESLKSALLFEKGWMQDEKKYDANGMTEMKESESERQSELEAVRKFAVPQLVMLLHQALHDSGLYSEAMELANVVAAEEFKLFNSFGAAEMRAFLARIASSSIAVADQSVKAQGLQRPYEGTFFEELQS</sequence>
<evidence type="ECO:0000256" key="2">
    <source>
        <dbReference type="ARBA" id="ARBA00022816"/>
    </source>
</evidence>
<comment type="subcellular location">
    <subcellularLocation>
        <location evidence="7">Nucleus</location>
        <location evidence="7">Nuclear pore complex</location>
    </subcellularLocation>
    <subcellularLocation>
        <location evidence="7">Nucleus membrane</location>
    </subcellularLocation>
</comment>
<keyword evidence="1 7" id="KW-0813">Transport</keyword>
<dbReference type="OrthoDB" id="3098at2759"/>
<comment type="similarity">
    <text evidence="7">Belongs to the nucleoporin Nup84/Nup107 family.</text>
</comment>
<protein>
    <recommendedName>
        <fullName evidence="7">Nuclear pore complex protein</fullName>
    </recommendedName>
</protein>
<keyword evidence="6 7" id="KW-0539">Nucleus</keyword>
<dbReference type="GO" id="GO:0031965">
    <property type="term" value="C:nuclear membrane"/>
    <property type="evidence" value="ECO:0007669"/>
    <property type="project" value="UniProtKB-SubCell"/>
</dbReference>
<keyword evidence="5 7" id="KW-0906">Nuclear pore complex</keyword>
<dbReference type="EMBL" id="NBIV01000158">
    <property type="protein sequence ID" value="PXF42569.1"/>
    <property type="molecule type" value="Genomic_DNA"/>
</dbReference>
<evidence type="ECO:0000256" key="4">
    <source>
        <dbReference type="ARBA" id="ARBA00023010"/>
    </source>
</evidence>
<comment type="subunit">
    <text evidence="7">Part of the nuclear pore complex (NPC).</text>
</comment>
<proteinExistence type="inferred from homology"/>
<dbReference type="PANTHER" id="PTHR13003">
    <property type="entry name" value="NUP107-RELATED"/>
    <property type="match status" value="1"/>
</dbReference>
<gene>
    <name evidence="9" type="ORF">BWQ96_07731</name>
</gene>
<dbReference type="STRING" id="448386.A0A2V3IKJ9"/>
<keyword evidence="10" id="KW-1185">Reference proteome</keyword>
<dbReference type="AlphaFoldDB" id="A0A2V3IKJ9"/>
<evidence type="ECO:0000256" key="3">
    <source>
        <dbReference type="ARBA" id="ARBA00022927"/>
    </source>
</evidence>
<name>A0A2V3IKJ9_9FLOR</name>
<evidence type="ECO:0000313" key="9">
    <source>
        <dbReference type="EMBL" id="PXF42569.1"/>
    </source>
</evidence>
<evidence type="ECO:0000256" key="1">
    <source>
        <dbReference type="ARBA" id="ARBA00022448"/>
    </source>
</evidence>
<keyword evidence="2" id="KW-0509">mRNA transport</keyword>
<dbReference type="InterPro" id="IPR007252">
    <property type="entry name" value="Nup84/Nup107"/>
</dbReference>
<dbReference type="GO" id="GO:0031080">
    <property type="term" value="C:nuclear pore outer ring"/>
    <property type="evidence" value="ECO:0007669"/>
    <property type="project" value="TreeGrafter"/>
</dbReference>
<dbReference type="Gene3D" id="1.20.190.50">
    <property type="match status" value="1"/>
</dbReference>
<dbReference type="GO" id="GO:0000973">
    <property type="term" value="P:post-transcriptional tethering of RNA polymerase II gene DNA at nuclear periphery"/>
    <property type="evidence" value="ECO:0007669"/>
    <property type="project" value="TreeGrafter"/>
</dbReference>
<dbReference type="Pfam" id="PF04121">
    <property type="entry name" value="Nup84_Nup100"/>
    <property type="match status" value="2"/>
</dbReference>
<feature type="compositionally biased region" description="Polar residues" evidence="8">
    <location>
        <begin position="50"/>
        <end position="60"/>
    </location>
</feature>
<reference evidence="9 10" key="1">
    <citation type="journal article" date="2018" name="Mol. Biol. Evol.">
        <title>Analysis of the draft genome of the red seaweed Gracilariopsis chorda provides insights into genome size evolution in Rhodophyta.</title>
        <authorList>
            <person name="Lee J."/>
            <person name="Yang E.C."/>
            <person name="Graf L."/>
            <person name="Yang J.H."/>
            <person name="Qiu H."/>
            <person name="Zel Zion U."/>
            <person name="Chan C.X."/>
            <person name="Stephens T.G."/>
            <person name="Weber A.P.M."/>
            <person name="Boo G.H."/>
            <person name="Boo S.M."/>
            <person name="Kim K.M."/>
            <person name="Shin Y."/>
            <person name="Jung M."/>
            <person name="Lee S.J."/>
            <person name="Yim H.S."/>
            <person name="Lee J.H."/>
            <person name="Bhattacharya D."/>
            <person name="Yoon H.S."/>
        </authorList>
    </citation>
    <scope>NUCLEOTIDE SEQUENCE [LARGE SCALE GENOMIC DNA]</scope>
    <source>
        <strain evidence="9 10">SKKU-2015</strain>
        <tissue evidence="9">Whole body</tissue>
    </source>
</reference>
<evidence type="ECO:0000256" key="8">
    <source>
        <dbReference type="SAM" id="MobiDB-lite"/>
    </source>
</evidence>
<feature type="region of interest" description="Disordered" evidence="8">
    <location>
        <begin position="1"/>
        <end position="63"/>
    </location>
</feature>
<evidence type="ECO:0000256" key="7">
    <source>
        <dbReference type="RuleBase" id="RU365072"/>
    </source>
</evidence>